<evidence type="ECO:0000259" key="1">
    <source>
        <dbReference type="Pfam" id="PF26309"/>
    </source>
</evidence>
<evidence type="ECO:0000313" key="2">
    <source>
        <dbReference type="EMBL" id="ACN99548.1"/>
    </source>
</evidence>
<evidence type="ECO:0000313" key="3">
    <source>
        <dbReference type="Proteomes" id="UP000001369"/>
    </source>
</evidence>
<dbReference type="Proteomes" id="UP000001369">
    <property type="component" value="Chromosome"/>
</dbReference>
<sequence>MEVKNQILNLLNKVYNDTKLYYVGVFVKGKVFVSKYTGRFENLESNFARIIERSLEINEAIKDFNAEFLFSENKNKDFSMFVYYVSKDIAIGMIHIGKPNFSLLKVVAVDLAKEVKKFEKELLELYEIQLKDKEESSTKEEINLIKKEIPQKEVSIDSDITELEKVLTQNVETEKVEKIENPDLFDILKEDIEAESIKNQENTDVLNIQSVPDLSEILTSDSENLTEKGIETIDTEKIFDEIGIIFIKYIGPFGKFLFNKKRQEFFKTNTINKFSMVKFFHNLAEEIPDSKKREMFVEECKEKLLNI</sequence>
<dbReference type="Pfam" id="PF26309">
    <property type="entry name" value="DUF8082"/>
    <property type="match status" value="1"/>
</dbReference>
<dbReference type="KEGG" id="saf:SULAZ_1508"/>
<gene>
    <name evidence="2" type="ordered locus">SULAZ_1508</name>
</gene>
<dbReference type="AlphaFoldDB" id="C1DWI8"/>
<name>C1DWI8_SULAA</name>
<keyword evidence="3" id="KW-1185">Reference proteome</keyword>
<accession>C1DWI8</accession>
<protein>
    <recommendedName>
        <fullName evidence="1">DUF8082 domain-containing protein</fullName>
    </recommendedName>
</protein>
<reference evidence="2 3" key="1">
    <citation type="journal article" date="2009" name="J. Bacteriol.">
        <title>Complete and draft genome sequences of six members of the Aquificales.</title>
        <authorList>
            <person name="Reysenbach A.L."/>
            <person name="Hamamura N."/>
            <person name="Podar M."/>
            <person name="Griffiths E."/>
            <person name="Ferreira S."/>
            <person name="Hochstein R."/>
            <person name="Heidelberg J."/>
            <person name="Johnson J."/>
            <person name="Mead D."/>
            <person name="Pohorille A."/>
            <person name="Sarmiento M."/>
            <person name="Schweighofer K."/>
            <person name="Seshadri R."/>
            <person name="Voytek M.A."/>
        </authorList>
    </citation>
    <scope>NUCLEOTIDE SEQUENCE [LARGE SCALE GENOMIC DNA]</scope>
    <source>
        <strain evidence="3">Az-Fu1 / DSM 15241 / OCM 825</strain>
    </source>
</reference>
<dbReference type="EMBL" id="CP001229">
    <property type="protein sequence ID" value="ACN99548.1"/>
    <property type="molecule type" value="Genomic_DNA"/>
</dbReference>
<organism evidence="2 3">
    <name type="scientific">Sulfurihydrogenibium azorense (strain DSM 15241 / OCM 825 / Az-Fu1)</name>
    <dbReference type="NCBI Taxonomy" id="204536"/>
    <lineage>
        <taxon>Bacteria</taxon>
        <taxon>Pseudomonadati</taxon>
        <taxon>Aquificota</taxon>
        <taxon>Aquificia</taxon>
        <taxon>Aquificales</taxon>
        <taxon>Hydrogenothermaceae</taxon>
        <taxon>Sulfurihydrogenibium</taxon>
    </lineage>
</organism>
<dbReference type="OrthoDB" id="13621at2"/>
<dbReference type="STRING" id="204536.SULAZ_1508"/>
<proteinExistence type="predicted"/>
<dbReference type="HOGENOM" id="CLU_905915_0_0_0"/>
<dbReference type="InterPro" id="IPR058395">
    <property type="entry name" value="DUF8082"/>
</dbReference>
<dbReference type="RefSeq" id="WP_012674861.1">
    <property type="nucleotide sequence ID" value="NC_012438.1"/>
</dbReference>
<feature type="domain" description="DUF8082" evidence="1">
    <location>
        <begin position="239"/>
        <end position="304"/>
    </location>
</feature>